<gene>
    <name evidence="3" type="ORF">I6J41_34800</name>
</gene>
<dbReference type="InterPro" id="IPR001646">
    <property type="entry name" value="5peptide_repeat"/>
</dbReference>
<feature type="compositionally biased region" description="Pro residues" evidence="1">
    <location>
        <begin position="1"/>
        <end position="13"/>
    </location>
</feature>
<evidence type="ECO:0000313" key="4">
    <source>
        <dbReference type="Proteomes" id="UP000598054"/>
    </source>
</evidence>
<proteinExistence type="predicted"/>
<reference evidence="3 4" key="1">
    <citation type="submission" date="2021-02" db="EMBL/GenBank/DDBJ databases">
        <title>FDA dAtabase for Regulatory Grade micrObial Sequences (FDA-ARGOS): Supporting development and validation of Infectious Disease Dx tests.</title>
        <authorList>
            <person name="Sproer C."/>
            <person name="Gronow S."/>
            <person name="Severitt S."/>
            <person name="Schroder I."/>
            <person name="Tallon L."/>
            <person name="Sadzewicz L."/>
            <person name="Zhao X."/>
            <person name="Boylan J."/>
            <person name="Ott S."/>
            <person name="Bowen H."/>
            <person name="Vavikolanu K."/>
            <person name="Mehta A."/>
            <person name="Aluvathingal J."/>
            <person name="Nadendla S."/>
            <person name="Lowell S."/>
            <person name="Myers T."/>
            <person name="Yan Y."/>
            <person name="Sichtig H."/>
        </authorList>
    </citation>
    <scope>NUCLEOTIDE SEQUENCE [LARGE SCALE GENOMIC DNA]</scope>
    <source>
        <strain evidence="3 4">FDAARGOS_1211</strain>
        <plasmid evidence="3 4">unnamed1</plasmid>
    </source>
</reference>
<keyword evidence="2" id="KW-0812">Transmembrane</keyword>
<geneLocation type="plasmid" evidence="3 4">
    <name>unnamed1</name>
</geneLocation>
<keyword evidence="2" id="KW-1133">Transmembrane helix</keyword>
<keyword evidence="2" id="KW-0472">Membrane</keyword>
<evidence type="ECO:0000256" key="2">
    <source>
        <dbReference type="SAM" id="Phobius"/>
    </source>
</evidence>
<sequence length="706" mass="77192">MTSAAPEPPPNTPPSWQHCRHDATPADPVGCRGIHVAGHTACLAHLADADRNAYLNALTPGTDIDHRGTPFTEDLLHRLLTALHDPTTSQAHIGNAWFGGATFAGDAQFDRATFAGDAQFDRATFAGDAWFGGASFTSDAVFGGASFHANTRFNGATFASNAWFTEATFTGDARFHGVAFTGDVWFDGVAFTGDARFDGVAFTGDARFDRASFTSDARFDRAAFTGDVWFDGVAFTGDARFDEATFTGDVWFDGVTFTGDARFDEATFTGDAQFDRAAFTSNAWFDRAAFTSNVWFDRVTFTGDAWFDGVTFTGDAQFDEATFTSNVHFDRARFETASRLGPLVCGEKVVLDGAVFDQPVTVEMAAREVSCARTRWASTATLHLRYAEVDLRDAVLEYPVVVAARPDPFPSLHSDDPLSEAELSGRKPGVRLKSVGGVDAAHLALHTIDLSVCRFAGAIHLDQLRVDGWCTFATTPTDRGRRFPWRWSRRNTLTEEHHWRVRTARRPARARGWTAPPQDAPELPPAAVATLYRQVRKSLEDGKNEPDAADFYYGECEMRRHDTTRPQGERALLTAYWALSGYGLRATRALVWLGAAMAATVAVMVLWGLPVDEPKPTTTGRQAAVGHQVTLTTDTPDPVNPTGPLPDRVTSERFEKALRVVINSVVFRSSGQDLTTIGTYTEMISRLAEPVLLGLAVLAVRSRVKR</sequence>
<dbReference type="RefSeq" id="WP_050494044.1">
    <property type="nucleotide sequence ID" value="NZ_CP070243.1"/>
</dbReference>
<keyword evidence="3" id="KW-0614">Plasmid</keyword>
<name>A0ABX7JEH5_9ACTN</name>
<protein>
    <submittedName>
        <fullName evidence="3">Pentapeptide repeat-containing protein</fullName>
    </submittedName>
</protein>
<accession>A0ABX7JEH5</accession>
<feature type="transmembrane region" description="Helical" evidence="2">
    <location>
        <begin position="589"/>
        <end position="609"/>
    </location>
</feature>
<organism evidence="3 4">
    <name type="scientific">Streptomyces californicus</name>
    <dbReference type="NCBI Taxonomy" id="67351"/>
    <lineage>
        <taxon>Bacteria</taxon>
        <taxon>Bacillati</taxon>
        <taxon>Actinomycetota</taxon>
        <taxon>Actinomycetes</taxon>
        <taxon>Kitasatosporales</taxon>
        <taxon>Streptomycetaceae</taxon>
        <taxon>Streptomyces</taxon>
    </lineage>
</organism>
<dbReference type="Proteomes" id="UP000598054">
    <property type="component" value="Plasmid unnamed1"/>
</dbReference>
<feature type="region of interest" description="Disordered" evidence="1">
    <location>
        <begin position="1"/>
        <end position="21"/>
    </location>
</feature>
<evidence type="ECO:0000256" key="1">
    <source>
        <dbReference type="SAM" id="MobiDB-lite"/>
    </source>
</evidence>
<evidence type="ECO:0000313" key="3">
    <source>
        <dbReference type="EMBL" id="QRV45942.1"/>
    </source>
</evidence>
<keyword evidence="4" id="KW-1185">Reference proteome</keyword>
<dbReference type="Pfam" id="PF13576">
    <property type="entry name" value="Pentapeptide_3"/>
    <property type="match status" value="4"/>
</dbReference>
<dbReference type="GeneID" id="63984802"/>
<dbReference type="EMBL" id="CP070250">
    <property type="protein sequence ID" value="QRV45942.1"/>
    <property type="molecule type" value="Genomic_DNA"/>
</dbReference>